<proteinExistence type="predicted"/>
<reference evidence="4" key="1">
    <citation type="submission" date="2009-07" db="EMBL/GenBank/DDBJ databases">
        <title>Complete genome sequence of Rothia mucilaginosa DJ.</title>
        <authorList>
            <person name="Yamane K."/>
            <person name="Nambu T."/>
            <person name="Mashimo C."/>
            <person name="Sugimori C."/>
            <person name="Yamanaka T."/>
            <person name="Leung K."/>
            <person name="Fukushima H."/>
        </authorList>
    </citation>
    <scope>NUCLEOTIDE SEQUENCE [LARGE SCALE GENOMIC DNA]</scope>
    <source>
        <strain evidence="4">DY-18</strain>
    </source>
</reference>
<dbReference type="InterPro" id="IPR017703">
    <property type="entry name" value="YgfZ/GCV_T_CS"/>
</dbReference>
<dbReference type="PANTHER" id="PTHR22602:SF0">
    <property type="entry name" value="TRANSFERASE CAF17, MITOCHONDRIAL-RELATED"/>
    <property type="match status" value="1"/>
</dbReference>
<name>D2NRH7_ROTMD</name>
<dbReference type="HOGENOM" id="CLU_007884_6_0_11"/>
<keyword evidence="4" id="KW-1185">Reference proteome</keyword>
<organism evidence="3 4">
    <name type="scientific">Rothia mucilaginosa (strain DY-18)</name>
    <name type="common">Stomatococcus mucilaginosus</name>
    <dbReference type="NCBI Taxonomy" id="680646"/>
    <lineage>
        <taxon>Bacteria</taxon>
        <taxon>Bacillati</taxon>
        <taxon>Actinomycetota</taxon>
        <taxon>Actinomycetes</taxon>
        <taxon>Micrococcales</taxon>
        <taxon>Micrococcaceae</taxon>
        <taxon>Rothia</taxon>
    </lineage>
</organism>
<dbReference type="Gene3D" id="3.30.1360.120">
    <property type="entry name" value="Probable tRNA modification gtpase trme, domain 1"/>
    <property type="match status" value="1"/>
</dbReference>
<feature type="region of interest" description="Disordered" evidence="2">
    <location>
        <begin position="1"/>
        <end position="30"/>
    </location>
</feature>
<dbReference type="STRING" id="680646.RMDY18_04210"/>
<keyword evidence="3" id="KW-0808">Transferase</keyword>
<accession>D2NRH7</accession>
<evidence type="ECO:0000256" key="2">
    <source>
        <dbReference type="SAM" id="MobiDB-lite"/>
    </source>
</evidence>
<evidence type="ECO:0000313" key="4">
    <source>
        <dbReference type="Proteomes" id="UP000001883"/>
    </source>
</evidence>
<reference evidence="3 4" key="3">
    <citation type="journal article" date="2010" name="Sequencing">
        <title>Complete Genome Sequence of Rothia mucilaginosa DY-18: A Clinical Isolate with Dense Meshwork-Like Structures from a Persistent Apical Periodontitis Lesion.</title>
        <authorList>
            <person name="Yamane K."/>
            <person name="Nambu T."/>
            <person name="Yamanaka T."/>
            <person name="Mashimo C."/>
            <person name="Sugimori C."/>
            <person name="Leung K.-P."/>
            <person name="Fukushima H."/>
        </authorList>
    </citation>
    <scope>NUCLEOTIDE SEQUENCE [LARGE SCALE GENOMIC DNA]</scope>
    <source>
        <strain evidence="3 4">DY-18</strain>
    </source>
</reference>
<dbReference type="GO" id="GO:0032259">
    <property type="term" value="P:methylation"/>
    <property type="evidence" value="ECO:0007669"/>
    <property type="project" value="UniProtKB-KW"/>
</dbReference>
<reference evidence="3 4" key="2">
    <citation type="journal article" date="2010" name="J Osaka Dent Univ">
        <title>Isolation and identification of Rothia mucilaginosa from persistent apical periodontitis lesions.</title>
        <authorList>
            <person name="Yamane K."/>
            <person name="Yoshida M."/>
            <person name="Fujihira T."/>
            <person name="Baba T."/>
            <person name="Tsuji N."/>
            <person name="Hayashi H."/>
            <person name="Sugimori C."/>
            <person name="Yamanaka T."/>
            <person name="Mashimo C."/>
            <person name="Nambu T."/>
            <person name="Kawai H."/>
            <person name="Fukushima H."/>
        </authorList>
    </citation>
    <scope>NUCLEOTIDE SEQUENCE [LARGE SCALE GENOMIC DNA]</scope>
    <source>
        <strain evidence="3 4">DY-18</strain>
    </source>
</reference>
<dbReference type="SUPFAM" id="SSF103025">
    <property type="entry name" value="Folate-binding domain"/>
    <property type="match status" value="1"/>
</dbReference>
<dbReference type="EMBL" id="AP011540">
    <property type="protein sequence ID" value="BAI64253.1"/>
    <property type="molecule type" value="Genomic_DNA"/>
</dbReference>
<gene>
    <name evidence="3" type="ordered locus">RMDY18_04210</name>
</gene>
<dbReference type="GO" id="GO:0016226">
    <property type="term" value="P:iron-sulfur cluster assembly"/>
    <property type="evidence" value="ECO:0007669"/>
    <property type="project" value="TreeGrafter"/>
</dbReference>
<keyword evidence="1" id="KW-0809">Transit peptide</keyword>
<protein>
    <submittedName>
        <fullName evidence="3">Predicted aminomethyltransferase related to GcvT</fullName>
    </submittedName>
</protein>
<dbReference type="KEGG" id="rmu:RMDY18_04210"/>
<dbReference type="InterPro" id="IPR027266">
    <property type="entry name" value="TrmE/GcvT-like"/>
</dbReference>
<dbReference type="GO" id="GO:0008168">
    <property type="term" value="F:methyltransferase activity"/>
    <property type="evidence" value="ECO:0007669"/>
    <property type="project" value="UniProtKB-KW"/>
</dbReference>
<keyword evidence="3" id="KW-0489">Methyltransferase</keyword>
<dbReference type="AlphaFoldDB" id="D2NRH7"/>
<evidence type="ECO:0000256" key="1">
    <source>
        <dbReference type="ARBA" id="ARBA00022946"/>
    </source>
</evidence>
<dbReference type="NCBIfam" id="TIGR03317">
    <property type="entry name" value="ygfZ_signature"/>
    <property type="match status" value="1"/>
</dbReference>
<dbReference type="Proteomes" id="UP000001883">
    <property type="component" value="Chromosome"/>
</dbReference>
<dbReference type="eggNOG" id="COG0354">
    <property type="taxonomic scope" value="Bacteria"/>
</dbReference>
<dbReference type="InterPro" id="IPR045179">
    <property type="entry name" value="YgfZ/GcvT"/>
</dbReference>
<dbReference type="PANTHER" id="PTHR22602">
    <property type="entry name" value="TRANSFERASE CAF17, MITOCHONDRIAL-RELATED"/>
    <property type="match status" value="1"/>
</dbReference>
<evidence type="ECO:0000313" key="3">
    <source>
        <dbReference type="EMBL" id="BAI64253.1"/>
    </source>
</evidence>
<sequence>MAGQTLCVKGAPSVTDSSLEAPQTEVPQADAARPVSPLLSLHGAFAASGLDAGVAAHYGNPMLEQRALSFDRSAEASEPLVLVDRSSLGVVRVEGPDRQTWLTSIASQILTGMTAGESREFLLLSPQGRVEYAPAAIEDGEALWLIVEGYQAQPLTDYLNRMKFMMRVEVQNLSDEYAVLESARNPILQDGSVYPALAETKPLVWEDPWHTPAPGSYRYDEAGDAHPGADYVRFLSIVPRSVLPALAESSDARFAGLWAAEALRIEAWRPRYGTEADDKTIPQELDYTRTAVHFDKGCYKGQETVARVHNLGRPPRRLVFLDIDGSEHTLPAAGSELFVEGKSRPVGRITSVALHHEAGPIALAVIKRGVDPQVPLRAVDGGDFLPDGSPAPATEYAVAQTTVVSPESGEVARRSLAGQDFLKR</sequence>